<dbReference type="AlphaFoldDB" id="A0A7C9DXI6"/>
<protein>
    <submittedName>
        <fullName evidence="1">Uncharacterized protein</fullName>
    </submittedName>
</protein>
<reference evidence="1" key="2">
    <citation type="submission" date="2020-07" db="EMBL/GenBank/DDBJ databases">
        <authorList>
            <person name="Vera ALvarez R."/>
            <person name="Arias-Moreno D.M."/>
            <person name="Jimenez-Jacinto V."/>
            <person name="Jimenez-Bremont J.F."/>
            <person name="Swaminathan K."/>
            <person name="Moose S.P."/>
            <person name="Guerrero-Gonzalez M.L."/>
            <person name="Marino-Ramirez L."/>
            <person name="Landsman D."/>
            <person name="Rodriguez-Kessler M."/>
            <person name="Delgado-Sanchez P."/>
        </authorList>
    </citation>
    <scope>NUCLEOTIDE SEQUENCE</scope>
    <source>
        <tissue evidence="1">Cladode</tissue>
    </source>
</reference>
<proteinExistence type="predicted"/>
<name>A0A7C9DXI6_OPUST</name>
<evidence type="ECO:0000313" key="1">
    <source>
        <dbReference type="EMBL" id="MBA4652707.1"/>
    </source>
</evidence>
<sequence>MYIFRMSGTSQHNLQATDSNRTWDSRKFGFSKDVDRMARLNSLSSAEESPVEGLVTACLGRWCDVLPEATKVMATVVKELFVGLGSDFSQNRREEEGDGERSPN</sequence>
<accession>A0A7C9DXI6</accession>
<organism evidence="1">
    <name type="scientific">Opuntia streptacantha</name>
    <name type="common">Prickly pear cactus</name>
    <name type="synonym">Opuntia cardona</name>
    <dbReference type="NCBI Taxonomy" id="393608"/>
    <lineage>
        <taxon>Eukaryota</taxon>
        <taxon>Viridiplantae</taxon>
        <taxon>Streptophyta</taxon>
        <taxon>Embryophyta</taxon>
        <taxon>Tracheophyta</taxon>
        <taxon>Spermatophyta</taxon>
        <taxon>Magnoliopsida</taxon>
        <taxon>eudicotyledons</taxon>
        <taxon>Gunneridae</taxon>
        <taxon>Pentapetalae</taxon>
        <taxon>Caryophyllales</taxon>
        <taxon>Cactineae</taxon>
        <taxon>Cactaceae</taxon>
        <taxon>Opuntioideae</taxon>
        <taxon>Opuntia</taxon>
    </lineage>
</organism>
<reference evidence="1" key="1">
    <citation type="journal article" date="2013" name="J. Plant Res.">
        <title>Effect of fungi and light on seed germination of three Opuntia species from semiarid lands of central Mexico.</title>
        <authorList>
            <person name="Delgado-Sanchez P."/>
            <person name="Jimenez-Bremont J.F."/>
            <person name="Guerrero-Gonzalez Mde L."/>
            <person name="Flores J."/>
        </authorList>
    </citation>
    <scope>NUCLEOTIDE SEQUENCE</scope>
    <source>
        <tissue evidence="1">Cladode</tissue>
    </source>
</reference>
<dbReference type="EMBL" id="GISG01175489">
    <property type="protein sequence ID" value="MBA4652707.1"/>
    <property type="molecule type" value="Transcribed_RNA"/>
</dbReference>